<reference evidence="1" key="1">
    <citation type="submission" date="2014-09" db="EMBL/GenBank/DDBJ databases">
        <authorList>
            <person name="Magalhaes I.L.F."/>
            <person name="Oliveira U."/>
            <person name="Santos F.R."/>
            <person name="Vidigal T.H.D.A."/>
            <person name="Brescovit A.D."/>
            <person name="Santos A.J."/>
        </authorList>
    </citation>
    <scope>NUCLEOTIDE SEQUENCE</scope>
    <source>
        <tissue evidence="1">Shoot tissue taken approximately 20 cm above the soil surface</tissue>
    </source>
</reference>
<name>A0A0A8XTA6_ARUDO</name>
<evidence type="ECO:0000313" key="1">
    <source>
        <dbReference type="EMBL" id="JAD15910.1"/>
    </source>
</evidence>
<proteinExistence type="predicted"/>
<accession>A0A0A8XTA6</accession>
<dbReference type="AlphaFoldDB" id="A0A0A8XTA6"/>
<dbReference type="EMBL" id="GBRH01281985">
    <property type="protein sequence ID" value="JAD15910.1"/>
    <property type="molecule type" value="Transcribed_RNA"/>
</dbReference>
<organism evidence="1">
    <name type="scientific">Arundo donax</name>
    <name type="common">Giant reed</name>
    <name type="synonym">Donax arundinaceus</name>
    <dbReference type="NCBI Taxonomy" id="35708"/>
    <lineage>
        <taxon>Eukaryota</taxon>
        <taxon>Viridiplantae</taxon>
        <taxon>Streptophyta</taxon>
        <taxon>Embryophyta</taxon>
        <taxon>Tracheophyta</taxon>
        <taxon>Spermatophyta</taxon>
        <taxon>Magnoliopsida</taxon>
        <taxon>Liliopsida</taxon>
        <taxon>Poales</taxon>
        <taxon>Poaceae</taxon>
        <taxon>PACMAD clade</taxon>
        <taxon>Arundinoideae</taxon>
        <taxon>Arundineae</taxon>
        <taxon>Arundo</taxon>
    </lineage>
</organism>
<sequence length="53" mass="6223">MHAQEKHRKVPSQFATYRSQTDRKKRLTFSPIGVGESFLRAYWGMIMTVFCTV</sequence>
<reference evidence="1" key="2">
    <citation type="journal article" date="2015" name="Data Brief">
        <title>Shoot transcriptome of the giant reed, Arundo donax.</title>
        <authorList>
            <person name="Barrero R.A."/>
            <person name="Guerrero F.D."/>
            <person name="Moolhuijzen P."/>
            <person name="Goolsby J.A."/>
            <person name="Tidwell J."/>
            <person name="Bellgard S.E."/>
            <person name="Bellgard M.I."/>
        </authorList>
    </citation>
    <scope>NUCLEOTIDE SEQUENCE</scope>
    <source>
        <tissue evidence="1">Shoot tissue taken approximately 20 cm above the soil surface</tissue>
    </source>
</reference>
<protein>
    <submittedName>
        <fullName evidence="1">Uncharacterized protein</fullName>
    </submittedName>
</protein>